<dbReference type="RefSeq" id="WP_014705421.1">
    <property type="nucleotide sequence ID" value="NC_017857.3"/>
</dbReference>
<keyword evidence="4" id="KW-1185">Reference proteome</keyword>
<sequence>MSSTVHSSTEEKLIDQAASWMARLWSDDATKADQQACDAWRQAAPEHEQAWQNLLKVTERFNAIPTPVGKKALLESPHNQSSRRQLLQWLGVMLTSSGLGLGISKTESWQQAFADYQTVTGEIRSVQLADGTEIILNTATAIDVTFNHQQRLIQLHHGEIEVTTGHDSEYQDHSLLVQTAHGRIQALGTQFTVRQSENETQVCVTEGAVEITTKQDSSQKMQLHAGEQSLFSSAAMGQVEPMNQTSNSWQQGLLVAEQMRVAAFCAELSRYRNGLLRCDPRVADLQVSGVFSVRDTDKALHNLTLALPVKVIYRTGLWVSVVPDT</sequence>
<reference evidence="3 4" key="2">
    <citation type="journal article" date="2013" name="Int. J. Syst. Evol. Microbiol.">
        <title>Methylophaga nitratireducenticrescens sp. nov. and Methylophaga frappieri sp. nov., isolated from the biofilm of the methanol-fed denitrification system treating the seawater at the Montreal Biodome.</title>
        <authorList>
            <person name="Villeneuve C."/>
            <person name="Martineau C."/>
            <person name="Mauffrey F."/>
            <person name="Villemur R."/>
        </authorList>
    </citation>
    <scope>NUCLEOTIDE SEQUENCE [LARGE SCALE GENOMIC DNA]</scope>
    <source>
        <strain evidence="3 4">JAM1</strain>
    </source>
</reference>
<dbReference type="AlphaFoldDB" id="I1XF76"/>
<dbReference type="EMBL" id="CP003390">
    <property type="protein sequence ID" value="AFI83045.1"/>
    <property type="molecule type" value="Genomic_DNA"/>
</dbReference>
<dbReference type="KEGG" id="mej:Q7A_186"/>
<dbReference type="PANTHER" id="PTHR30273:SF2">
    <property type="entry name" value="PROTEIN FECR"/>
    <property type="match status" value="1"/>
</dbReference>
<feature type="domain" description="FecR protein" evidence="1">
    <location>
        <begin position="115"/>
        <end position="210"/>
    </location>
</feature>
<dbReference type="eggNOG" id="COG3712">
    <property type="taxonomic scope" value="Bacteria"/>
</dbReference>
<organism evidence="3 4">
    <name type="scientific">Methylophaga nitratireducenticrescens</name>
    <dbReference type="NCBI Taxonomy" id="754476"/>
    <lineage>
        <taxon>Bacteria</taxon>
        <taxon>Pseudomonadati</taxon>
        <taxon>Pseudomonadota</taxon>
        <taxon>Gammaproteobacteria</taxon>
        <taxon>Thiotrichales</taxon>
        <taxon>Piscirickettsiaceae</taxon>
        <taxon>Methylophaga</taxon>
    </lineage>
</organism>
<feature type="domain" description="FecR N-terminal" evidence="2">
    <location>
        <begin position="15"/>
        <end position="54"/>
    </location>
</feature>
<gene>
    <name evidence="3" type="ordered locus">Q7A_186</name>
</gene>
<dbReference type="Pfam" id="PF04773">
    <property type="entry name" value="FecR"/>
    <property type="match status" value="1"/>
</dbReference>
<evidence type="ECO:0000259" key="1">
    <source>
        <dbReference type="Pfam" id="PF04773"/>
    </source>
</evidence>
<dbReference type="Pfam" id="PF16220">
    <property type="entry name" value="DUF4880"/>
    <property type="match status" value="1"/>
</dbReference>
<reference evidence="3 4" key="1">
    <citation type="journal article" date="2012" name="J. Bacteriol.">
        <title>Complete genome sequences of Methylophaga sp. strain JAM1 and Methylophaga sp. strain JAM7.</title>
        <authorList>
            <person name="Villeneuve C."/>
            <person name="Martineau C."/>
            <person name="Mauffrey F."/>
            <person name="Villemur R."/>
        </authorList>
    </citation>
    <scope>NUCLEOTIDE SEQUENCE [LARGE SCALE GENOMIC DNA]</scope>
    <source>
        <strain evidence="3 4">JAM1</strain>
    </source>
</reference>
<evidence type="ECO:0000259" key="2">
    <source>
        <dbReference type="Pfam" id="PF16220"/>
    </source>
</evidence>
<accession>I1XF76</accession>
<proteinExistence type="predicted"/>
<dbReference type="STRING" id="754476.Q7A_186"/>
<keyword evidence="3" id="KW-0812">Transmembrane</keyword>
<dbReference type="PIRSF" id="PIRSF018266">
    <property type="entry name" value="FecR"/>
    <property type="match status" value="1"/>
</dbReference>
<dbReference type="OrthoDB" id="1099576at2"/>
<dbReference type="InterPro" id="IPR006860">
    <property type="entry name" value="FecR"/>
</dbReference>
<dbReference type="InterPro" id="IPR012373">
    <property type="entry name" value="Ferrdict_sens_TM"/>
</dbReference>
<dbReference type="GO" id="GO:0016989">
    <property type="term" value="F:sigma factor antagonist activity"/>
    <property type="evidence" value="ECO:0007669"/>
    <property type="project" value="TreeGrafter"/>
</dbReference>
<dbReference type="InterPro" id="IPR032623">
    <property type="entry name" value="FecR_N"/>
</dbReference>
<dbReference type="PATRIC" id="fig|754476.3.peg.185"/>
<protein>
    <submittedName>
        <fullName evidence="3">Transmembrane sensor</fullName>
    </submittedName>
</protein>
<dbReference type="PANTHER" id="PTHR30273">
    <property type="entry name" value="PERIPLASMIC SIGNAL SENSOR AND SIGMA FACTOR ACTIVATOR FECR-RELATED"/>
    <property type="match status" value="1"/>
</dbReference>
<name>I1XF76_METNJ</name>
<keyword evidence="3" id="KW-0472">Membrane</keyword>
<evidence type="ECO:0000313" key="4">
    <source>
        <dbReference type="Proteomes" id="UP000009144"/>
    </source>
</evidence>
<dbReference type="Gene3D" id="2.60.120.1440">
    <property type="match status" value="1"/>
</dbReference>
<dbReference type="HOGENOM" id="CLU_050192_0_0_6"/>
<evidence type="ECO:0000313" key="3">
    <source>
        <dbReference type="EMBL" id="AFI83045.1"/>
    </source>
</evidence>
<dbReference type="Proteomes" id="UP000009144">
    <property type="component" value="Chromosome"/>
</dbReference>